<reference evidence="1" key="1">
    <citation type="journal article" date="2020" name="Stud. Mycol.">
        <title>101 Dothideomycetes genomes: a test case for predicting lifestyles and emergence of pathogens.</title>
        <authorList>
            <person name="Haridas S."/>
            <person name="Albert R."/>
            <person name="Binder M."/>
            <person name="Bloem J."/>
            <person name="Labutti K."/>
            <person name="Salamov A."/>
            <person name="Andreopoulos B."/>
            <person name="Baker S."/>
            <person name="Barry K."/>
            <person name="Bills G."/>
            <person name="Bluhm B."/>
            <person name="Cannon C."/>
            <person name="Castanera R."/>
            <person name="Culley D."/>
            <person name="Daum C."/>
            <person name="Ezra D."/>
            <person name="Gonzalez J."/>
            <person name="Henrissat B."/>
            <person name="Kuo A."/>
            <person name="Liang C."/>
            <person name="Lipzen A."/>
            <person name="Lutzoni F."/>
            <person name="Magnuson J."/>
            <person name="Mondo S."/>
            <person name="Nolan M."/>
            <person name="Ohm R."/>
            <person name="Pangilinan J."/>
            <person name="Park H.-J."/>
            <person name="Ramirez L."/>
            <person name="Alfaro M."/>
            <person name="Sun H."/>
            <person name="Tritt A."/>
            <person name="Yoshinaga Y."/>
            <person name="Zwiers L.-H."/>
            <person name="Turgeon B."/>
            <person name="Goodwin S."/>
            <person name="Spatafora J."/>
            <person name="Crous P."/>
            <person name="Grigoriev I."/>
        </authorList>
    </citation>
    <scope>NUCLEOTIDE SEQUENCE</scope>
    <source>
        <strain evidence="1">CBS 525.71</strain>
    </source>
</reference>
<evidence type="ECO:0000313" key="1">
    <source>
        <dbReference type="EMBL" id="KAF2624409.1"/>
    </source>
</evidence>
<proteinExistence type="predicted"/>
<dbReference type="EMBL" id="MU006731">
    <property type="protein sequence ID" value="KAF2624409.1"/>
    <property type="molecule type" value="Genomic_DNA"/>
</dbReference>
<accession>A0ACB6RRJ3</accession>
<feature type="non-terminal residue" evidence="1">
    <location>
        <position position="1"/>
    </location>
</feature>
<sequence length="151" mass="15670">LPGPAKRDCGQEKRYDAVNECGMTYGGCWTECADGITDMSTFTAAPCSSSIDTAVSIDAGYPTQTTDAVTSVPSSTDDGTSDSLITPPPALDSTTITSLSKTSRCSPLWLCVDYMAVCGNLTQMYGGCYDICTSSPPVTSPPCSLSSRTTG</sequence>
<protein>
    <submittedName>
        <fullName evidence="1">Uncharacterized protein</fullName>
    </submittedName>
</protein>
<organism evidence="1 2">
    <name type="scientific">Macroventuria anomochaeta</name>
    <dbReference type="NCBI Taxonomy" id="301207"/>
    <lineage>
        <taxon>Eukaryota</taxon>
        <taxon>Fungi</taxon>
        <taxon>Dikarya</taxon>
        <taxon>Ascomycota</taxon>
        <taxon>Pezizomycotina</taxon>
        <taxon>Dothideomycetes</taxon>
        <taxon>Pleosporomycetidae</taxon>
        <taxon>Pleosporales</taxon>
        <taxon>Pleosporineae</taxon>
        <taxon>Didymellaceae</taxon>
        <taxon>Macroventuria</taxon>
    </lineage>
</organism>
<name>A0ACB6RRJ3_9PLEO</name>
<gene>
    <name evidence="1" type="ORF">BU25DRAFT_303166</name>
</gene>
<feature type="non-terminal residue" evidence="1">
    <location>
        <position position="151"/>
    </location>
</feature>
<keyword evidence="2" id="KW-1185">Reference proteome</keyword>
<dbReference type="Proteomes" id="UP000799754">
    <property type="component" value="Unassembled WGS sequence"/>
</dbReference>
<comment type="caution">
    <text evidence="1">The sequence shown here is derived from an EMBL/GenBank/DDBJ whole genome shotgun (WGS) entry which is preliminary data.</text>
</comment>
<evidence type="ECO:0000313" key="2">
    <source>
        <dbReference type="Proteomes" id="UP000799754"/>
    </source>
</evidence>